<dbReference type="Gene3D" id="3.90.220.20">
    <property type="entry name" value="DNA methylase specificity domains"/>
    <property type="match status" value="2"/>
</dbReference>
<dbReference type="Proteomes" id="UP000320431">
    <property type="component" value="Unassembled WGS sequence"/>
</dbReference>
<dbReference type="PANTHER" id="PTHR30408">
    <property type="entry name" value="TYPE-1 RESTRICTION ENZYME ECOKI SPECIFICITY PROTEIN"/>
    <property type="match status" value="1"/>
</dbReference>
<dbReference type="InterPro" id="IPR052021">
    <property type="entry name" value="Type-I_RS_S_subunit"/>
</dbReference>
<protein>
    <recommendedName>
        <fullName evidence="4">Type I restriction modification DNA specificity domain-containing protein</fullName>
    </recommendedName>
</protein>
<evidence type="ECO:0000313" key="5">
    <source>
        <dbReference type="EMBL" id="KAB8198607.1"/>
    </source>
</evidence>
<dbReference type="CDD" id="cd16961">
    <property type="entry name" value="RMtype1_S_TRD-CR_like"/>
    <property type="match status" value="1"/>
</dbReference>
<comment type="similarity">
    <text evidence="1">Belongs to the type-I restriction system S methylase family.</text>
</comment>
<dbReference type="GO" id="GO:0009307">
    <property type="term" value="P:DNA restriction-modification system"/>
    <property type="evidence" value="ECO:0007669"/>
    <property type="project" value="UniProtKB-KW"/>
</dbReference>
<dbReference type="EMBL" id="VICD02000007">
    <property type="protein sequence ID" value="KAB8198607.1"/>
    <property type="molecule type" value="Genomic_DNA"/>
</dbReference>
<dbReference type="PANTHER" id="PTHR30408:SF12">
    <property type="entry name" value="TYPE I RESTRICTION ENZYME MJAVIII SPECIFICITY SUBUNIT"/>
    <property type="match status" value="1"/>
</dbReference>
<comment type="caution">
    <text evidence="5">The sequence shown here is derived from an EMBL/GenBank/DDBJ whole genome shotgun (WGS) entry which is preliminary data.</text>
</comment>
<dbReference type="InterPro" id="IPR000055">
    <property type="entry name" value="Restrct_endonuc_typeI_TRD"/>
</dbReference>
<organism evidence="5 6">
    <name type="scientific">Marilutibacter maris</name>
    <dbReference type="NCBI Taxonomy" id="1605891"/>
    <lineage>
        <taxon>Bacteria</taxon>
        <taxon>Pseudomonadati</taxon>
        <taxon>Pseudomonadota</taxon>
        <taxon>Gammaproteobacteria</taxon>
        <taxon>Lysobacterales</taxon>
        <taxon>Lysobacteraceae</taxon>
        <taxon>Marilutibacter</taxon>
    </lineage>
</organism>
<dbReference type="Pfam" id="PF01420">
    <property type="entry name" value="Methylase_S"/>
    <property type="match status" value="1"/>
</dbReference>
<dbReference type="SUPFAM" id="SSF116734">
    <property type="entry name" value="DNA methylase specificity domain"/>
    <property type="match status" value="2"/>
</dbReference>
<reference evidence="5 6" key="1">
    <citation type="submission" date="2019-10" db="EMBL/GenBank/DDBJ databases">
        <title>Lysobacter alkalisoli sp. nov., isolated from saline-alkaline soil.</title>
        <authorList>
            <person name="Sun J.-Q."/>
        </authorList>
    </citation>
    <scope>NUCLEOTIDE SEQUENCE [LARGE SCALE GENOMIC DNA]</scope>
    <source>
        <strain evidence="5 6">KCTC 42381</strain>
    </source>
</reference>
<feature type="domain" description="Type I restriction modification DNA specificity" evidence="4">
    <location>
        <begin position="193"/>
        <end position="365"/>
    </location>
</feature>
<keyword evidence="3" id="KW-0238">DNA-binding</keyword>
<dbReference type="InterPro" id="IPR044946">
    <property type="entry name" value="Restrct_endonuc_typeI_TRD_sf"/>
</dbReference>
<dbReference type="Gene3D" id="1.10.287.1120">
    <property type="entry name" value="Bipartite methylase S protein"/>
    <property type="match status" value="1"/>
</dbReference>
<dbReference type="RefSeq" id="WP_141480879.1">
    <property type="nucleotide sequence ID" value="NZ_VICD02000007.1"/>
</dbReference>
<evidence type="ECO:0000256" key="2">
    <source>
        <dbReference type="ARBA" id="ARBA00022747"/>
    </source>
</evidence>
<evidence type="ECO:0000313" key="6">
    <source>
        <dbReference type="Proteomes" id="UP000320431"/>
    </source>
</evidence>
<dbReference type="CDD" id="cd17273">
    <property type="entry name" value="RMtype1_S_EcoJA69PI-TRD1-CR1_like"/>
    <property type="match status" value="1"/>
</dbReference>
<evidence type="ECO:0000259" key="4">
    <source>
        <dbReference type="Pfam" id="PF01420"/>
    </source>
</evidence>
<proteinExistence type="inferred from homology"/>
<dbReference type="AlphaFoldDB" id="A0A508B3E1"/>
<gene>
    <name evidence="5" type="ORF">FKV24_001085</name>
</gene>
<dbReference type="GO" id="GO:0003677">
    <property type="term" value="F:DNA binding"/>
    <property type="evidence" value="ECO:0007669"/>
    <property type="project" value="UniProtKB-KW"/>
</dbReference>
<keyword evidence="2" id="KW-0680">Restriction system</keyword>
<evidence type="ECO:0000256" key="3">
    <source>
        <dbReference type="ARBA" id="ARBA00023125"/>
    </source>
</evidence>
<sequence length="383" mass="43264">MIYEGNCRLGDLFQSRRERGRDGLPVLSVTMDDGLVVRSDLDRKQDTNLLPEEHLVVKAGDIAYNMMRMWQGAFGLSDKEGLVSPAYAVLKPTKSVDSKYAAYLFKTPKLLYLFRAYSYGLTDDRLRLYPKDFSRIPVNVPPKSVQSRIATGLEHWERAINVIDDLIRTTETQRKHFTRRLLLQLDRLPGFSDKWNEVSIKDLGHVTSGGTPETDDASFWNGDIPWATPSDISAVLGRYIYNTERRLTADGLAASSAKVMPPGTLLVCTRATICELAISKVPMATNQGFKSLTPTSSYAADFLYHLFRFYKKEFVRRACGSTFLELSKRDFERMRFPVPKIEEQLAIAGALNTFDDQIVALRKQRAQISLELDGLLNMLGMPA</sequence>
<name>A0A508B3E1_9GAMM</name>
<accession>A0A508B3E1</accession>
<evidence type="ECO:0000256" key="1">
    <source>
        <dbReference type="ARBA" id="ARBA00010923"/>
    </source>
</evidence>